<dbReference type="AlphaFoldDB" id="A0A0A7GE89"/>
<reference evidence="2 4" key="2">
    <citation type="submission" date="2021-11" db="EMBL/GenBank/DDBJ databases">
        <title>Whole genome of Geoglobus acetivorans.</title>
        <authorList>
            <person name="Liu D."/>
        </authorList>
    </citation>
    <scope>NUCLEOTIDE SEQUENCE [LARGE SCALE GENOMIC DNA]</scope>
    <source>
        <strain evidence="2 4">SBH6</strain>
    </source>
</reference>
<keyword evidence="2" id="KW-0131">Cell cycle</keyword>
<dbReference type="InterPro" id="IPR012426">
    <property type="entry name" value="SepF_arc"/>
</dbReference>
<reference evidence="1 3" key="1">
    <citation type="journal article" date="2015" name="Appl. Environ. Microbiol.">
        <title>The Geoglobus acetivorans genome: Fe(III) reduction, acetate utilization, autotrophic growth, and degradation of aromatic compounds in a hyperthermophilic archaeon.</title>
        <authorList>
            <person name="Mardanov A.V."/>
            <person name="Slododkina G.B."/>
            <person name="Slobodkin A.I."/>
            <person name="Beletsky A.V."/>
            <person name="Gavrilov S.N."/>
            <person name="Kublanov I.V."/>
            <person name="Bonch-Osmolovskaya E.A."/>
            <person name="Skryabin K.G."/>
            <person name="Ravin N.V."/>
        </authorList>
    </citation>
    <scope>NUCLEOTIDE SEQUENCE [LARGE SCALE GENOMIC DNA]</scope>
    <source>
        <strain evidence="1 3">SBH6</strain>
    </source>
</reference>
<dbReference type="eggNOG" id="arCOG02263">
    <property type="taxonomic scope" value="Archaea"/>
</dbReference>
<protein>
    <submittedName>
        <fullName evidence="2">Cell division protein SepF</fullName>
    </submittedName>
</protein>
<keyword evidence="2" id="KW-0132">Cell division</keyword>
<organism evidence="1 3">
    <name type="scientific">Geoglobus acetivorans</name>
    <dbReference type="NCBI Taxonomy" id="565033"/>
    <lineage>
        <taxon>Archaea</taxon>
        <taxon>Methanobacteriati</taxon>
        <taxon>Methanobacteriota</taxon>
        <taxon>Archaeoglobi</taxon>
        <taxon>Archaeoglobales</taxon>
        <taxon>Archaeoglobaceae</taxon>
        <taxon>Geoglobus</taxon>
    </lineage>
</organism>
<name>A0A0A7GE89_GEOAI</name>
<dbReference type="Gene3D" id="3.30.110.150">
    <property type="entry name" value="SepF-like protein"/>
    <property type="match status" value="1"/>
</dbReference>
<dbReference type="HOGENOM" id="CLU_131897_1_0_2"/>
<dbReference type="InterPro" id="IPR038594">
    <property type="entry name" value="SepF-like_sf"/>
</dbReference>
<proteinExistence type="predicted"/>
<dbReference type="InterPro" id="IPR007561">
    <property type="entry name" value="Cell_div_SepF/SepF-rel"/>
</dbReference>
<dbReference type="GO" id="GO:0051301">
    <property type="term" value="P:cell division"/>
    <property type="evidence" value="ECO:0007669"/>
    <property type="project" value="UniProtKB-KW"/>
</dbReference>
<dbReference type="Proteomes" id="UP001492541">
    <property type="component" value="Chromosome"/>
</dbReference>
<sequence>MSLMEKLFGKQERINVEEYEELDLSEFEAELEGDSETYIKVAEVTSLNEIPEIRRQVYDGNIVIADVAFLKHDKLTLDRVLKDLKQLAEDVHGDIVGLGEDYVIITPMGIKVDRNKIKGTRK</sequence>
<gene>
    <name evidence="2" type="primary">sepF</name>
    <name evidence="1" type="ORF">GACE_1339</name>
    <name evidence="2" type="ORF">LPQ35_04135</name>
</gene>
<dbReference type="KEGG" id="gac:GACE_1339"/>
<dbReference type="GeneID" id="90448846"/>
<dbReference type="PIRSF" id="PIRSF019313">
    <property type="entry name" value="UCP019313"/>
    <property type="match status" value="1"/>
</dbReference>
<dbReference type="RefSeq" id="WP_048093744.1">
    <property type="nucleotide sequence ID" value="NZ_CP009552.1"/>
</dbReference>
<evidence type="ECO:0000313" key="3">
    <source>
        <dbReference type="Proteomes" id="UP000030624"/>
    </source>
</evidence>
<dbReference type="EMBL" id="CP009552">
    <property type="protein sequence ID" value="AIY90380.1"/>
    <property type="molecule type" value="Genomic_DNA"/>
</dbReference>
<dbReference type="EMBL" id="CP087714">
    <property type="protein sequence ID" value="XAT64859.1"/>
    <property type="molecule type" value="Genomic_DNA"/>
</dbReference>
<dbReference type="Pfam" id="PF04472">
    <property type="entry name" value="SepF"/>
    <property type="match status" value="1"/>
</dbReference>
<evidence type="ECO:0000313" key="1">
    <source>
        <dbReference type="EMBL" id="AIY90380.1"/>
    </source>
</evidence>
<dbReference type="STRING" id="565033.GACE_1339"/>
<keyword evidence="4" id="KW-1185">Reference proteome</keyword>
<evidence type="ECO:0000313" key="2">
    <source>
        <dbReference type="EMBL" id="XAT64859.1"/>
    </source>
</evidence>
<accession>A0A0A7GE89</accession>
<dbReference type="Proteomes" id="UP000030624">
    <property type="component" value="Chromosome"/>
</dbReference>
<evidence type="ECO:0000313" key="4">
    <source>
        <dbReference type="Proteomes" id="UP001492541"/>
    </source>
</evidence>